<sequence length="136" mass="15685">MECETKVEEEATKEFEKESNKNTMLEEKMPNGKKEGGQVYAKMLLRAQVEKRRKGKLGSRHHPYGEEEEVLGPKRRQPFKAEEFNDILSYAHRLVLYVIRKALQGQTPQTSRSSTSPTSPTYNSSKKTLLAYFESK</sequence>
<dbReference type="Gramene" id="KGN44040">
    <property type="protein sequence ID" value="KGN44040"/>
    <property type="gene ID" value="Csa_7G129390"/>
</dbReference>
<reference evidence="2 3" key="3">
    <citation type="journal article" date="2010" name="BMC Genomics">
        <title>Transcriptome sequencing and comparative analysis of cucumber flowers with different sex types.</title>
        <authorList>
            <person name="Guo S."/>
            <person name="Zheng Y."/>
            <person name="Joung J.G."/>
            <person name="Liu S."/>
            <person name="Zhang Z."/>
            <person name="Crasta O.R."/>
            <person name="Sobral B.W."/>
            <person name="Xu Y."/>
            <person name="Huang S."/>
            <person name="Fei Z."/>
        </authorList>
    </citation>
    <scope>NUCLEOTIDE SEQUENCE [LARGE SCALE GENOMIC DNA]</scope>
    <source>
        <strain evidence="3">cv. 9930</strain>
    </source>
</reference>
<feature type="compositionally biased region" description="Low complexity" evidence="1">
    <location>
        <begin position="107"/>
        <end position="125"/>
    </location>
</feature>
<proteinExistence type="predicted"/>
<reference evidence="2 3" key="2">
    <citation type="journal article" date="2009" name="PLoS ONE">
        <title>An integrated genetic and cytogenetic map of the cucumber genome.</title>
        <authorList>
            <person name="Ren Y."/>
            <person name="Zhang Z."/>
            <person name="Liu J."/>
            <person name="Staub J.E."/>
            <person name="Han Y."/>
            <person name="Cheng Z."/>
            <person name="Li X."/>
            <person name="Lu J."/>
            <person name="Miao H."/>
            <person name="Kang H."/>
            <person name="Xie B."/>
            <person name="Gu X."/>
            <person name="Wang X."/>
            <person name="Du Y."/>
            <person name="Jin W."/>
            <person name="Huang S."/>
        </authorList>
    </citation>
    <scope>NUCLEOTIDE SEQUENCE [LARGE SCALE GENOMIC DNA]</scope>
    <source>
        <strain evidence="3">cv. 9930</strain>
    </source>
</reference>
<dbReference type="Proteomes" id="UP000029981">
    <property type="component" value="Chromosome 7"/>
</dbReference>
<name>A0A0A0K323_CUCSA</name>
<feature type="region of interest" description="Disordered" evidence="1">
    <location>
        <begin position="51"/>
        <end position="73"/>
    </location>
</feature>
<feature type="compositionally biased region" description="Basic residues" evidence="1">
    <location>
        <begin position="51"/>
        <end position="62"/>
    </location>
</feature>
<dbReference type="EMBL" id="CM002928">
    <property type="protein sequence ID" value="KGN44040.1"/>
    <property type="molecule type" value="Genomic_DNA"/>
</dbReference>
<feature type="region of interest" description="Disordered" evidence="1">
    <location>
        <begin position="1"/>
        <end position="37"/>
    </location>
</feature>
<reference evidence="2 3" key="1">
    <citation type="journal article" date="2009" name="Nat. Genet.">
        <title>The genome of the cucumber, Cucumis sativus L.</title>
        <authorList>
            <person name="Huang S."/>
            <person name="Li R."/>
            <person name="Zhang Z."/>
            <person name="Li L."/>
            <person name="Gu X."/>
            <person name="Fan W."/>
            <person name="Lucas W.J."/>
            <person name="Wang X."/>
            <person name="Xie B."/>
            <person name="Ni P."/>
            <person name="Ren Y."/>
            <person name="Zhu H."/>
            <person name="Li J."/>
            <person name="Lin K."/>
            <person name="Jin W."/>
            <person name="Fei Z."/>
            <person name="Li G."/>
            <person name="Staub J."/>
            <person name="Kilian A."/>
            <person name="van der Vossen E.A."/>
            <person name="Wu Y."/>
            <person name="Guo J."/>
            <person name="He J."/>
            <person name="Jia Z."/>
            <person name="Ren Y."/>
            <person name="Tian G."/>
            <person name="Lu Y."/>
            <person name="Ruan J."/>
            <person name="Qian W."/>
            <person name="Wang M."/>
            <person name="Huang Q."/>
            <person name="Li B."/>
            <person name="Xuan Z."/>
            <person name="Cao J."/>
            <person name="Asan"/>
            <person name="Wu Z."/>
            <person name="Zhang J."/>
            <person name="Cai Q."/>
            <person name="Bai Y."/>
            <person name="Zhao B."/>
            <person name="Han Y."/>
            <person name="Li Y."/>
            <person name="Li X."/>
            <person name="Wang S."/>
            <person name="Shi Q."/>
            <person name="Liu S."/>
            <person name="Cho W.K."/>
            <person name="Kim J.Y."/>
            <person name="Xu Y."/>
            <person name="Heller-Uszynska K."/>
            <person name="Miao H."/>
            <person name="Cheng Z."/>
            <person name="Zhang S."/>
            <person name="Wu J."/>
            <person name="Yang Y."/>
            <person name="Kang H."/>
            <person name="Li M."/>
            <person name="Liang H."/>
            <person name="Ren X."/>
            <person name="Shi Z."/>
            <person name="Wen M."/>
            <person name="Jian M."/>
            <person name="Yang H."/>
            <person name="Zhang G."/>
            <person name="Yang Z."/>
            <person name="Chen R."/>
            <person name="Liu S."/>
            <person name="Li J."/>
            <person name="Ma L."/>
            <person name="Liu H."/>
            <person name="Zhou Y."/>
            <person name="Zhao J."/>
            <person name="Fang X."/>
            <person name="Li G."/>
            <person name="Fang L."/>
            <person name="Li Y."/>
            <person name="Liu D."/>
            <person name="Zheng H."/>
            <person name="Zhang Y."/>
            <person name="Qin N."/>
            <person name="Li Z."/>
            <person name="Yang G."/>
            <person name="Yang S."/>
            <person name="Bolund L."/>
            <person name="Kristiansen K."/>
            <person name="Zheng H."/>
            <person name="Li S."/>
            <person name="Zhang X."/>
            <person name="Yang H."/>
            <person name="Wang J."/>
            <person name="Sun R."/>
            <person name="Zhang B."/>
            <person name="Jiang S."/>
            <person name="Wang J."/>
            <person name="Du Y."/>
            <person name="Li S."/>
        </authorList>
    </citation>
    <scope>NUCLEOTIDE SEQUENCE [LARGE SCALE GENOMIC DNA]</scope>
    <source>
        <strain evidence="3">cv. 9930</strain>
    </source>
</reference>
<accession>A0A0A0K323</accession>
<keyword evidence="3" id="KW-1185">Reference proteome</keyword>
<feature type="compositionally biased region" description="Basic and acidic residues" evidence="1">
    <location>
        <begin position="1"/>
        <end position="36"/>
    </location>
</feature>
<dbReference type="AlphaFoldDB" id="A0A0A0K323"/>
<reference evidence="2 3" key="4">
    <citation type="journal article" date="2011" name="BMC Genomics">
        <title>RNA-Seq improves annotation of protein-coding genes in the cucumber genome.</title>
        <authorList>
            <person name="Li Z."/>
            <person name="Zhang Z."/>
            <person name="Yan P."/>
            <person name="Huang S."/>
            <person name="Fei Z."/>
            <person name="Lin K."/>
        </authorList>
    </citation>
    <scope>NUCLEOTIDE SEQUENCE [LARGE SCALE GENOMIC DNA]</scope>
    <source>
        <strain evidence="3">cv. 9930</strain>
    </source>
</reference>
<organism evidence="2 3">
    <name type="scientific">Cucumis sativus</name>
    <name type="common">Cucumber</name>
    <dbReference type="NCBI Taxonomy" id="3659"/>
    <lineage>
        <taxon>Eukaryota</taxon>
        <taxon>Viridiplantae</taxon>
        <taxon>Streptophyta</taxon>
        <taxon>Embryophyta</taxon>
        <taxon>Tracheophyta</taxon>
        <taxon>Spermatophyta</taxon>
        <taxon>Magnoliopsida</taxon>
        <taxon>eudicotyledons</taxon>
        <taxon>Gunneridae</taxon>
        <taxon>Pentapetalae</taxon>
        <taxon>rosids</taxon>
        <taxon>fabids</taxon>
        <taxon>Cucurbitales</taxon>
        <taxon>Cucurbitaceae</taxon>
        <taxon>Benincaseae</taxon>
        <taxon>Cucumis</taxon>
    </lineage>
</organism>
<feature type="region of interest" description="Disordered" evidence="1">
    <location>
        <begin position="105"/>
        <end position="136"/>
    </location>
</feature>
<evidence type="ECO:0000313" key="2">
    <source>
        <dbReference type="EMBL" id="KGN44040.1"/>
    </source>
</evidence>
<evidence type="ECO:0000256" key="1">
    <source>
        <dbReference type="SAM" id="MobiDB-lite"/>
    </source>
</evidence>
<evidence type="ECO:0000313" key="3">
    <source>
        <dbReference type="Proteomes" id="UP000029981"/>
    </source>
</evidence>
<gene>
    <name evidence="2" type="ORF">Csa_7G129390</name>
</gene>
<protein>
    <submittedName>
        <fullName evidence="2">Uncharacterized protein</fullName>
    </submittedName>
</protein>